<dbReference type="Pfam" id="PF14137">
    <property type="entry name" value="DUF4304"/>
    <property type="match status" value="1"/>
</dbReference>
<evidence type="ECO:0000313" key="1">
    <source>
        <dbReference type="EMBL" id="TYQ05154.1"/>
    </source>
</evidence>
<sequence>MEQPTAEQSFAALLEVSAVPLLKQHGFRKQKLTFRRERDDVVDVVNLQLDCQYRRRIENIASGIGPHVTVDAETDIPATADIVRAALTSALEVMCQLRGPDDIVRFALSDIDFDVFRYRFATGDKAGADEQYQRARYRFGAEPRWQRLDDLFRQASARTVGAD</sequence>
<proteinExistence type="predicted"/>
<organism evidence="1">
    <name type="scientific">Nocardia globerula</name>
    <dbReference type="NCBI Taxonomy" id="1818"/>
    <lineage>
        <taxon>Bacteria</taxon>
        <taxon>Bacillati</taxon>
        <taxon>Actinomycetota</taxon>
        <taxon>Actinomycetes</taxon>
        <taxon>Mycobacteriales</taxon>
        <taxon>Nocardiaceae</taxon>
        <taxon>Nocardia</taxon>
    </lineage>
</organism>
<dbReference type="EMBL" id="VNIQ01000003">
    <property type="protein sequence ID" value="TYQ05154.1"/>
    <property type="molecule type" value="Genomic_DNA"/>
</dbReference>
<protein>
    <submittedName>
        <fullName evidence="1">Uncharacterized protein DUF4304</fullName>
    </submittedName>
</protein>
<dbReference type="AlphaFoldDB" id="A0A652YRH8"/>
<gene>
    <name evidence="1" type="ORF">FNL38_103505</name>
</gene>
<dbReference type="InterPro" id="IPR025412">
    <property type="entry name" value="DUF4304"/>
</dbReference>
<name>A0A652YRH8_NOCGL</name>
<reference evidence="1" key="1">
    <citation type="submission" date="2019-07" db="EMBL/GenBank/DDBJ databases">
        <title>Genomic Encyclopedia of Type Strains, Phase IV (KMG-IV): sequencing the most valuable type-strain genomes for metagenomic binning, comparative biology and taxonomic classification.</title>
        <authorList>
            <person name="Goeker M."/>
        </authorList>
    </citation>
    <scope>NUCLEOTIDE SEQUENCE</scope>
    <source>
        <strain evidence="1">DSM 44596</strain>
    </source>
</reference>
<accession>A0A652YRH8</accession>
<comment type="caution">
    <text evidence="1">The sequence shown here is derived from an EMBL/GenBank/DDBJ whole genome shotgun (WGS) entry which is preliminary data.</text>
</comment>